<proteinExistence type="predicted"/>
<name>E9S9I6_RUMAL</name>
<reference evidence="3 4" key="1">
    <citation type="submission" date="2011-02" db="EMBL/GenBank/DDBJ databases">
        <authorList>
            <person name="Nelson K.E."/>
            <person name="Sutton G."/>
            <person name="Torralba M."/>
            <person name="Durkin S."/>
            <person name="Harkins D."/>
            <person name="Montgomery R."/>
            <person name="Ziemer C."/>
            <person name="Klaassens E."/>
            <person name="Ocuiv P."/>
            <person name="Morrison M."/>
        </authorList>
    </citation>
    <scope>NUCLEOTIDE SEQUENCE [LARGE SCALE GENOMIC DNA]</scope>
    <source>
        <strain evidence="3 4">8</strain>
    </source>
</reference>
<dbReference type="CDD" id="cd09726">
    <property type="entry name" value="RAMP_I_III"/>
    <property type="match status" value="1"/>
</dbReference>
<dbReference type="Pfam" id="PF03787">
    <property type="entry name" value="RAMPs"/>
    <property type="match status" value="1"/>
</dbReference>
<dbReference type="PANTHER" id="PTHR35579">
    <property type="entry name" value="CRISPR SYSTEM CMS ENDORIBONUCLEASE CSM3"/>
    <property type="match status" value="1"/>
</dbReference>
<dbReference type="STRING" id="246199.CUS_6299"/>
<dbReference type="InterPro" id="IPR005537">
    <property type="entry name" value="RAMP_III_fam"/>
</dbReference>
<accession>E9S9I6</accession>
<evidence type="ECO:0000256" key="1">
    <source>
        <dbReference type="ARBA" id="ARBA00023118"/>
    </source>
</evidence>
<gene>
    <name evidence="3" type="ORF">CUS_6299</name>
</gene>
<dbReference type="EMBL" id="ADKM02000040">
    <property type="protein sequence ID" value="EGC04089.1"/>
    <property type="molecule type" value="Genomic_DNA"/>
</dbReference>
<feature type="domain" description="CRISPR type III-associated protein" evidence="2">
    <location>
        <begin position="32"/>
        <end position="180"/>
    </location>
</feature>
<keyword evidence="1" id="KW-0051">Antiviral defense</keyword>
<comment type="caution">
    <text evidence="3">The sequence shown here is derived from an EMBL/GenBank/DDBJ whole genome shotgun (WGS) entry which is preliminary data.</text>
</comment>
<dbReference type="OrthoDB" id="482771at2"/>
<dbReference type="PANTHER" id="PTHR35579:SF3">
    <property type="entry name" value="CRISPR SYSTEM CMS ENDORIBONUCLEASE CSM3"/>
    <property type="match status" value="1"/>
</dbReference>
<protein>
    <submittedName>
        <fullName evidence="3">CRISPR-associated RAMP protein</fullName>
    </submittedName>
</protein>
<evidence type="ECO:0000313" key="4">
    <source>
        <dbReference type="Proteomes" id="UP000004259"/>
    </source>
</evidence>
<dbReference type="RefSeq" id="WP_002847586.1">
    <property type="nucleotide sequence ID" value="NZ_ADKM02000040.1"/>
</dbReference>
<evidence type="ECO:0000313" key="3">
    <source>
        <dbReference type="EMBL" id="EGC04089.1"/>
    </source>
</evidence>
<sequence length="639" mass="71101">MRGYIYITLKSDLCAASGDGFSLSIDTDICADRYGLPFIPSRRLKGCLREAAEYIGCERIDSIFGVSGSITSGSLRIGDARLRDHRMLCEQAEKSKYSAEKVLALFTSVKASTAIEKDTAKENSLRFTRVVDHYSPFDKEEMVFISEIEYAEGDEEHLKNICLALRNIGYKRTRGYGSVRCEFRPSEDKKQLEINIPDEDNEYELWLTVRLRSAAMFLGKSSMETADYIPGSAVLGAFAGGYLKNGGDESDFDRLFLSGAVKFSNMYISDGQTVSEPAPAVLGKTKDSKEIRYIFRDKEDDKPLVKPFKGGYLINDSEIKPEKEVIYHHGQKQGEEGKLLYTQEVLSEGQLFTGTVRGIGKDLRRLMPVIAGGRINLGRSKTAQYSACDIVNAKCVPVKENSSAVGKVFALLCSDVLLIGENAEFSTDISVLAKALGIESEAIDAEHSSLKYKTVMGYISVGRYKRSHIRAFEKGSVLCFITNTALPKYLTIGERQNEGFGAVKICTKEELTSLGRALPERIAAEAVSADCKLADLIEKNNKREKLRIAAINYADEQYGKVKKDFTPSFVGRLLLMVAQAEDKADLDKRVASIKTDNKREKAKTFIDSAEEQYSSEWREFLKIALTVIKYRLKEAGGNE</sequence>
<organism evidence="3 4">
    <name type="scientific">Ruminococcus albus 8</name>
    <dbReference type="NCBI Taxonomy" id="246199"/>
    <lineage>
        <taxon>Bacteria</taxon>
        <taxon>Bacillati</taxon>
        <taxon>Bacillota</taxon>
        <taxon>Clostridia</taxon>
        <taxon>Eubacteriales</taxon>
        <taxon>Oscillospiraceae</taxon>
        <taxon>Ruminococcus</taxon>
    </lineage>
</organism>
<keyword evidence="4" id="KW-1185">Reference proteome</keyword>
<dbReference type="InterPro" id="IPR052216">
    <property type="entry name" value="CRISPR_Csm3_endoribonuclease"/>
</dbReference>
<dbReference type="eggNOG" id="COG1337">
    <property type="taxonomic scope" value="Bacteria"/>
</dbReference>
<dbReference type="GO" id="GO:0051607">
    <property type="term" value="P:defense response to virus"/>
    <property type="evidence" value="ECO:0007669"/>
    <property type="project" value="UniProtKB-KW"/>
</dbReference>
<dbReference type="AlphaFoldDB" id="E9S9I6"/>
<evidence type="ECO:0000259" key="2">
    <source>
        <dbReference type="Pfam" id="PF03787"/>
    </source>
</evidence>
<dbReference type="Proteomes" id="UP000004259">
    <property type="component" value="Unassembled WGS sequence"/>
</dbReference>